<sequence>MVFLPILFCRTTISLRPTVRLRNLFHTSKPHHTQTVRDDDGTITQYYRDAKDRRRRRRRRASCCRGALYCSLVWPDLNRKIDQFFRAKYWRFCDRWTRILFCTASLQVPTPADGNFTSRGTG</sequence>
<evidence type="ECO:0000313" key="1">
    <source>
        <dbReference type="EMBL" id="CAG6483334.1"/>
    </source>
</evidence>
<accession>A0A8D8BZK6</accession>
<protein>
    <submittedName>
        <fullName evidence="1">(northern house mosquito) hypothetical protein</fullName>
    </submittedName>
</protein>
<dbReference type="EMBL" id="HBUE01095922">
    <property type="protein sequence ID" value="CAG6483334.1"/>
    <property type="molecule type" value="Transcribed_RNA"/>
</dbReference>
<reference evidence="1" key="1">
    <citation type="submission" date="2021-05" db="EMBL/GenBank/DDBJ databases">
        <authorList>
            <person name="Alioto T."/>
            <person name="Alioto T."/>
            <person name="Gomez Garrido J."/>
        </authorList>
    </citation>
    <scope>NUCLEOTIDE SEQUENCE</scope>
</reference>
<name>A0A8D8BZK6_CULPI</name>
<dbReference type="AlphaFoldDB" id="A0A8D8BZK6"/>
<organism evidence="1">
    <name type="scientific">Culex pipiens</name>
    <name type="common">House mosquito</name>
    <dbReference type="NCBI Taxonomy" id="7175"/>
    <lineage>
        <taxon>Eukaryota</taxon>
        <taxon>Metazoa</taxon>
        <taxon>Ecdysozoa</taxon>
        <taxon>Arthropoda</taxon>
        <taxon>Hexapoda</taxon>
        <taxon>Insecta</taxon>
        <taxon>Pterygota</taxon>
        <taxon>Neoptera</taxon>
        <taxon>Endopterygota</taxon>
        <taxon>Diptera</taxon>
        <taxon>Nematocera</taxon>
        <taxon>Culicoidea</taxon>
        <taxon>Culicidae</taxon>
        <taxon>Culicinae</taxon>
        <taxon>Culicini</taxon>
        <taxon>Culex</taxon>
        <taxon>Culex</taxon>
    </lineage>
</organism>
<proteinExistence type="predicted"/>